<dbReference type="GO" id="GO:0016020">
    <property type="term" value="C:membrane"/>
    <property type="evidence" value="ECO:0007669"/>
    <property type="project" value="UniProtKB-SubCell"/>
</dbReference>
<keyword evidence="3" id="KW-0813">Transport</keyword>
<feature type="transmembrane region" description="Helical" evidence="8">
    <location>
        <begin position="361"/>
        <end position="381"/>
    </location>
</feature>
<evidence type="ECO:0000256" key="4">
    <source>
        <dbReference type="ARBA" id="ARBA00022692"/>
    </source>
</evidence>
<dbReference type="Proteomes" id="UP000030747">
    <property type="component" value="Unassembled WGS sequence"/>
</dbReference>
<evidence type="ECO:0000256" key="7">
    <source>
        <dbReference type="SAM" id="MobiDB-lite"/>
    </source>
</evidence>
<accession>U6KYE6</accession>
<feature type="region of interest" description="Disordered" evidence="7">
    <location>
        <begin position="738"/>
        <end position="782"/>
    </location>
</feature>
<evidence type="ECO:0000313" key="9">
    <source>
        <dbReference type="EMBL" id="CDJ41928.1"/>
    </source>
</evidence>
<feature type="transmembrane region" description="Helical" evidence="8">
    <location>
        <begin position="387"/>
        <end position="406"/>
    </location>
</feature>
<feature type="compositionally biased region" description="Basic and acidic residues" evidence="7">
    <location>
        <begin position="650"/>
        <end position="665"/>
    </location>
</feature>
<feature type="compositionally biased region" description="Polar residues" evidence="7">
    <location>
        <begin position="738"/>
        <end position="747"/>
    </location>
</feature>
<feature type="transmembrane region" description="Helical" evidence="8">
    <location>
        <begin position="599"/>
        <end position="619"/>
    </location>
</feature>
<feature type="transmembrane region" description="Helical" evidence="8">
    <location>
        <begin position="227"/>
        <end position="249"/>
    </location>
</feature>
<keyword evidence="10" id="KW-1185">Reference proteome</keyword>
<feature type="compositionally biased region" description="Basic and acidic residues" evidence="7">
    <location>
        <begin position="27"/>
        <end position="38"/>
    </location>
</feature>
<dbReference type="Pfam" id="PF03092">
    <property type="entry name" value="BT1"/>
    <property type="match status" value="1"/>
</dbReference>
<gene>
    <name evidence="9" type="ORF">ETH_00001450</name>
</gene>
<evidence type="ECO:0000256" key="1">
    <source>
        <dbReference type="ARBA" id="ARBA00004141"/>
    </source>
</evidence>
<dbReference type="PANTHER" id="PTHR31585">
    <property type="entry name" value="FOLATE-BIOPTERIN TRANSPORTER 1, CHLOROPLASTIC"/>
    <property type="match status" value="1"/>
</dbReference>
<feature type="transmembrane region" description="Helical" evidence="8">
    <location>
        <begin position="261"/>
        <end position="282"/>
    </location>
</feature>
<feature type="region of interest" description="Disordered" evidence="7">
    <location>
        <begin position="695"/>
        <end position="721"/>
    </location>
</feature>
<dbReference type="RefSeq" id="XP_013232678.1">
    <property type="nucleotide sequence ID" value="XM_013377224.1"/>
</dbReference>
<name>U6KYE6_EIMTE</name>
<keyword evidence="6 8" id="KW-0472">Membrane</keyword>
<dbReference type="SUPFAM" id="SSF103473">
    <property type="entry name" value="MFS general substrate transporter"/>
    <property type="match status" value="1"/>
</dbReference>
<feature type="transmembrane region" description="Helical" evidence="8">
    <location>
        <begin position="288"/>
        <end position="313"/>
    </location>
</feature>
<reference evidence="9" key="1">
    <citation type="submission" date="2013-10" db="EMBL/GenBank/DDBJ databases">
        <title>Genomic analysis of the causative agents of coccidiosis in chickens.</title>
        <authorList>
            <person name="Reid A.J."/>
            <person name="Blake D."/>
            <person name="Billington K."/>
            <person name="Browne H."/>
            <person name="Dunn M."/>
            <person name="Hung S."/>
            <person name="Kawahara F."/>
            <person name="Miranda-Saavedra D."/>
            <person name="Mourier T."/>
            <person name="Nagra H."/>
            <person name="Otto T.D."/>
            <person name="Rawlings N."/>
            <person name="Sanchez A."/>
            <person name="Sanders M."/>
            <person name="Subramaniam C."/>
            <person name="Tay Y."/>
            <person name="Dear P."/>
            <person name="Doerig C."/>
            <person name="Gruber A."/>
            <person name="Parkinson J."/>
            <person name="Shirley M."/>
            <person name="Wan K.L."/>
            <person name="Berriman M."/>
            <person name="Tomley F."/>
            <person name="Pain A."/>
        </authorList>
    </citation>
    <scope>NUCLEOTIDE SEQUENCE [LARGE SCALE GENOMIC DNA]</scope>
    <source>
        <strain evidence="9">Houghton</strain>
    </source>
</reference>
<evidence type="ECO:0000256" key="5">
    <source>
        <dbReference type="ARBA" id="ARBA00022989"/>
    </source>
</evidence>
<feature type="compositionally biased region" description="Low complexity" evidence="7">
    <location>
        <begin position="749"/>
        <end position="782"/>
    </location>
</feature>
<dbReference type="VEuPathDB" id="ToxoDB:ETH2_1244100"/>
<dbReference type="GeneID" id="25249505"/>
<dbReference type="InterPro" id="IPR036259">
    <property type="entry name" value="MFS_trans_sf"/>
</dbReference>
<evidence type="ECO:0000256" key="2">
    <source>
        <dbReference type="ARBA" id="ARBA00007015"/>
    </source>
</evidence>
<protein>
    <submittedName>
        <fullName evidence="9">BT1 transmembrane domain-containing protein, putative</fullName>
    </submittedName>
</protein>
<feature type="transmembrane region" description="Helical" evidence="8">
    <location>
        <begin position="189"/>
        <end position="207"/>
    </location>
</feature>
<feature type="region of interest" description="Disordered" evidence="7">
    <location>
        <begin position="1"/>
        <end position="38"/>
    </location>
</feature>
<evidence type="ECO:0000256" key="6">
    <source>
        <dbReference type="ARBA" id="ARBA00023136"/>
    </source>
</evidence>
<organism evidence="9 10">
    <name type="scientific">Eimeria tenella</name>
    <name type="common">Coccidian parasite</name>
    <dbReference type="NCBI Taxonomy" id="5802"/>
    <lineage>
        <taxon>Eukaryota</taxon>
        <taxon>Sar</taxon>
        <taxon>Alveolata</taxon>
        <taxon>Apicomplexa</taxon>
        <taxon>Conoidasida</taxon>
        <taxon>Coccidia</taxon>
        <taxon>Eucoccidiorida</taxon>
        <taxon>Eimeriorina</taxon>
        <taxon>Eimeriidae</taxon>
        <taxon>Eimeria</taxon>
    </lineage>
</organism>
<evidence type="ECO:0000256" key="8">
    <source>
        <dbReference type="SAM" id="Phobius"/>
    </source>
</evidence>
<feature type="transmembrane region" description="Helical" evidence="8">
    <location>
        <begin position="114"/>
        <end position="137"/>
    </location>
</feature>
<keyword evidence="4 8" id="KW-0812">Transmembrane</keyword>
<comment type="subcellular location">
    <subcellularLocation>
        <location evidence="1">Membrane</location>
        <topology evidence="1">Multi-pass membrane protein</topology>
    </subcellularLocation>
</comment>
<evidence type="ECO:0000313" key="10">
    <source>
        <dbReference type="Proteomes" id="UP000030747"/>
    </source>
</evidence>
<comment type="similarity">
    <text evidence="2">Belongs to the major facilitator superfamily. Folate-biopterin transporter (TC 2.A.71) family.</text>
</comment>
<dbReference type="OrthoDB" id="754047at2759"/>
<dbReference type="PANTHER" id="PTHR31585:SF51">
    <property type="entry name" value="TRANSPORTER, PUTATIVE-RELATED"/>
    <property type="match status" value="1"/>
</dbReference>
<keyword evidence="5 8" id="KW-1133">Transmembrane helix</keyword>
<dbReference type="OMA" id="AVYINIA"/>
<dbReference type="EMBL" id="HG675681">
    <property type="protein sequence ID" value="CDJ41928.1"/>
    <property type="molecule type" value="Genomic_DNA"/>
</dbReference>
<evidence type="ECO:0000256" key="3">
    <source>
        <dbReference type="ARBA" id="ARBA00022448"/>
    </source>
</evidence>
<feature type="region of interest" description="Disordered" evidence="7">
    <location>
        <begin position="645"/>
        <end position="667"/>
    </location>
</feature>
<reference evidence="9" key="2">
    <citation type="submission" date="2013-10" db="EMBL/GenBank/DDBJ databases">
        <authorList>
            <person name="Aslett M."/>
        </authorList>
    </citation>
    <scope>NUCLEOTIDE SEQUENCE [LARGE SCALE GENOMIC DNA]</scope>
    <source>
        <strain evidence="9">Houghton</strain>
    </source>
</reference>
<dbReference type="VEuPathDB" id="ToxoDB:ETH_00001450"/>
<feature type="transmembrane region" description="Helical" evidence="8">
    <location>
        <begin position="516"/>
        <end position="541"/>
    </location>
</feature>
<feature type="transmembrane region" description="Helical" evidence="8">
    <location>
        <begin position="450"/>
        <end position="472"/>
    </location>
</feature>
<feature type="transmembrane region" description="Helical" evidence="8">
    <location>
        <begin position="553"/>
        <end position="579"/>
    </location>
</feature>
<sequence>MKRDGKRMALTGSIRSPSSKKRQALQRGDREPKIRRQHEALPSLRCKHRIISNPKANSIRGSNSANRRGRRRGIMVSSLGRLLSPLRLFPRFILRKSLMPLWGIFDSYALLVEGLGLEFVVLLISVFGGLKGALWSISIESLLPYMREKGLDALVYQQTLTLSLLPWGAKGLLGALSDNVALFRRRKKWYMLTSNVVGVGCCCWLLLEPSSGSGSRSSSSGVGLLALSLPFFGLHLQMATIDLLCEGLYSAALRANPNLGFALVGFVNLCTTTGGLLGRLLVGPLSDAWGSGPLFCLCLPLALQSFFPVLLNFTGEPKLQLTRSSSSCSNSCSCSRGACRVRNGCCSNVVQVVPQPGQGGVVVVALLTSLCACGAASLVLLELVSLSVAYTVCVLCALACASLLLLPRRLALCALYFFIDRLLHLNIQGALSYFYTAAPACVPEGPHFNYTYFSTYTAIAGTTASWIGIWAFQKWFKNWSCRSIFWLTNSLRILDSLFDLALVLRLNKAIGLPDKVMYLLGDGIGFGLIGALTHMGAVVSVSQLCPVGREATVYAVVSGLSNLGFSLSKLMGAFAISAFKISTVHTPETQCDFQYLPHLILLAHLLLPLLALPLAALLLPSYPLNEPPPPVSLAPVEAVTEAEADAETDIEGKGEKGELREERLGNRRTNRTMELRNVQAMPVMSFHAAITAATAAKGADGETDGETEKELTRRNSRKHAYRQIPTVGEETEMLQVQAAGQQESNLLYTPGSSSSSNSTSTSSSGGSSSSPSTSSTSSAPRG</sequence>
<feature type="transmembrane region" description="Helical" evidence="8">
    <location>
        <begin position="418"/>
        <end position="438"/>
    </location>
</feature>
<proteinExistence type="inferred from homology"/>
<dbReference type="InterPro" id="IPR039309">
    <property type="entry name" value="BT1"/>
</dbReference>
<dbReference type="AlphaFoldDB" id="U6KYE6"/>